<feature type="compositionally biased region" description="Basic and acidic residues" evidence="1">
    <location>
        <begin position="1"/>
        <end position="16"/>
    </location>
</feature>
<proteinExistence type="predicted"/>
<feature type="region of interest" description="Disordered" evidence="1">
    <location>
        <begin position="1"/>
        <end position="50"/>
    </location>
</feature>
<sequence length="50" mass="5842">VRGHEVLHHPLEEDFGLRQQPRGLHHTRSDRHSSRAHPQTGARQTQGFQR</sequence>
<accession>A0AA38GX30</accession>
<comment type="caution">
    <text evidence="2">The sequence shown here is derived from an EMBL/GenBank/DDBJ whole genome shotgun (WGS) entry which is preliminary data.</text>
</comment>
<reference evidence="2 3" key="1">
    <citation type="journal article" date="2021" name="Nat. Plants">
        <title>The Taxus genome provides insights into paclitaxel biosynthesis.</title>
        <authorList>
            <person name="Xiong X."/>
            <person name="Gou J."/>
            <person name="Liao Q."/>
            <person name="Li Y."/>
            <person name="Zhou Q."/>
            <person name="Bi G."/>
            <person name="Li C."/>
            <person name="Du R."/>
            <person name="Wang X."/>
            <person name="Sun T."/>
            <person name="Guo L."/>
            <person name="Liang H."/>
            <person name="Lu P."/>
            <person name="Wu Y."/>
            <person name="Zhang Z."/>
            <person name="Ro D.K."/>
            <person name="Shang Y."/>
            <person name="Huang S."/>
            <person name="Yan J."/>
        </authorList>
    </citation>
    <scope>NUCLEOTIDE SEQUENCE [LARGE SCALE GENOMIC DNA]</scope>
    <source>
        <strain evidence="2">Ta-2019</strain>
    </source>
</reference>
<dbReference type="AlphaFoldDB" id="A0AA38GX30"/>
<feature type="non-terminal residue" evidence="2">
    <location>
        <position position="1"/>
    </location>
</feature>
<feature type="non-terminal residue" evidence="2">
    <location>
        <position position="50"/>
    </location>
</feature>
<dbReference type="Proteomes" id="UP000824469">
    <property type="component" value="Unassembled WGS sequence"/>
</dbReference>
<gene>
    <name evidence="2" type="ORF">KI387_001926</name>
</gene>
<keyword evidence="3" id="KW-1185">Reference proteome</keyword>
<dbReference type="EMBL" id="JAHRHJ020000001">
    <property type="protein sequence ID" value="KAH9329818.1"/>
    <property type="molecule type" value="Genomic_DNA"/>
</dbReference>
<organism evidence="2 3">
    <name type="scientific">Taxus chinensis</name>
    <name type="common">Chinese yew</name>
    <name type="synonym">Taxus wallichiana var. chinensis</name>
    <dbReference type="NCBI Taxonomy" id="29808"/>
    <lineage>
        <taxon>Eukaryota</taxon>
        <taxon>Viridiplantae</taxon>
        <taxon>Streptophyta</taxon>
        <taxon>Embryophyta</taxon>
        <taxon>Tracheophyta</taxon>
        <taxon>Spermatophyta</taxon>
        <taxon>Pinopsida</taxon>
        <taxon>Pinidae</taxon>
        <taxon>Conifers II</taxon>
        <taxon>Cupressales</taxon>
        <taxon>Taxaceae</taxon>
        <taxon>Taxus</taxon>
    </lineage>
</organism>
<evidence type="ECO:0000313" key="2">
    <source>
        <dbReference type="EMBL" id="KAH9329818.1"/>
    </source>
</evidence>
<feature type="compositionally biased region" description="Polar residues" evidence="1">
    <location>
        <begin position="41"/>
        <end position="50"/>
    </location>
</feature>
<evidence type="ECO:0000256" key="1">
    <source>
        <dbReference type="SAM" id="MobiDB-lite"/>
    </source>
</evidence>
<protein>
    <submittedName>
        <fullName evidence="2">Uncharacterized protein</fullName>
    </submittedName>
</protein>
<name>A0AA38GX30_TAXCH</name>
<evidence type="ECO:0000313" key="3">
    <source>
        <dbReference type="Proteomes" id="UP000824469"/>
    </source>
</evidence>